<comment type="caution">
    <text evidence="2">The sequence shown here is derived from an EMBL/GenBank/DDBJ whole genome shotgun (WGS) entry which is preliminary data.</text>
</comment>
<dbReference type="Proteomes" id="UP000587991">
    <property type="component" value="Unassembled WGS sequence"/>
</dbReference>
<keyword evidence="1" id="KW-0472">Membrane</keyword>
<dbReference type="Pfam" id="PF16137">
    <property type="entry name" value="DUF4845"/>
    <property type="match status" value="1"/>
</dbReference>
<protein>
    <submittedName>
        <fullName evidence="2">DUF4845 domain-containing protein</fullName>
    </submittedName>
</protein>
<accession>A0A847SAI6</accession>
<keyword evidence="1" id="KW-1133">Transmembrane helix</keyword>
<name>A0A847SAI6_9NEIS</name>
<feature type="transmembrane region" description="Helical" evidence="1">
    <location>
        <begin position="12"/>
        <end position="33"/>
    </location>
</feature>
<evidence type="ECO:0000313" key="3">
    <source>
        <dbReference type="Proteomes" id="UP000587991"/>
    </source>
</evidence>
<dbReference type="EMBL" id="JABAIM010000001">
    <property type="protein sequence ID" value="NLR74098.1"/>
    <property type="molecule type" value="Genomic_DNA"/>
</dbReference>
<dbReference type="AlphaFoldDB" id="A0A847SAI6"/>
<dbReference type="InterPro" id="IPR032314">
    <property type="entry name" value="DUF4845"/>
</dbReference>
<reference evidence="2 3" key="1">
    <citation type="submission" date="2020-04" db="EMBL/GenBank/DDBJ databases">
        <title>Draft genome of Leeia sp. IMCC25680.</title>
        <authorList>
            <person name="Song J."/>
            <person name="Cho J.-C."/>
        </authorList>
    </citation>
    <scope>NUCLEOTIDE SEQUENCE [LARGE SCALE GENOMIC DNA]</scope>
    <source>
        <strain evidence="2 3">IMCC25680</strain>
    </source>
</reference>
<dbReference type="RefSeq" id="WP_168875733.1">
    <property type="nucleotide sequence ID" value="NZ_JABAIM010000001.1"/>
</dbReference>
<organism evidence="2 3">
    <name type="scientific">Leeia aquatica</name>
    <dbReference type="NCBI Taxonomy" id="2725557"/>
    <lineage>
        <taxon>Bacteria</taxon>
        <taxon>Pseudomonadati</taxon>
        <taxon>Pseudomonadota</taxon>
        <taxon>Betaproteobacteria</taxon>
        <taxon>Neisseriales</taxon>
        <taxon>Leeiaceae</taxon>
        <taxon>Leeia</taxon>
    </lineage>
</organism>
<sequence length="127" mass="13376">MLQLKPRKAEHGLSIMGLIIVAVVLGFFLLIIAKTIPAISEYQAVKNALKKVSHEGGTPAEMRAAFNKTADVTDIHSIKGEGLEIQGSGDNVTVRAKYEAKIELFGNVSLVLDFDTSAGAGGGGKLP</sequence>
<gene>
    <name evidence="2" type="ORF">HF682_02895</name>
</gene>
<evidence type="ECO:0000256" key="1">
    <source>
        <dbReference type="SAM" id="Phobius"/>
    </source>
</evidence>
<keyword evidence="1" id="KW-0812">Transmembrane</keyword>
<evidence type="ECO:0000313" key="2">
    <source>
        <dbReference type="EMBL" id="NLR74098.1"/>
    </source>
</evidence>
<proteinExistence type="predicted"/>
<keyword evidence="3" id="KW-1185">Reference proteome</keyword>